<dbReference type="Gene3D" id="3.40.50.300">
    <property type="entry name" value="P-loop containing nucleotide triphosphate hydrolases"/>
    <property type="match status" value="2"/>
</dbReference>
<name>A0A315XQX2_9EURY</name>
<dbReference type="InterPro" id="IPR051396">
    <property type="entry name" value="Bact_Antivir_Def_Nuclease"/>
</dbReference>
<accession>A0A315XQX2</accession>
<reference evidence="2 3" key="1">
    <citation type="submission" date="2017-03" db="EMBL/GenBank/DDBJ databases">
        <title>Genome sequence of Methanobrevibacter thaueri.</title>
        <authorList>
            <person name="Poehlein A."/>
            <person name="Seedorf H."/>
            <person name="Daniel R."/>
        </authorList>
    </citation>
    <scope>NUCLEOTIDE SEQUENCE [LARGE SCALE GENOMIC DNA]</scope>
    <source>
        <strain evidence="2 3">DSM 11995</strain>
    </source>
</reference>
<dbReference type="AlphaFoldDB" id="A0A315XQX2"/>
<dbReference type="EMBL" id="MZGS01000006">
    <property type="protein sequence ID" value="PWB88364.1"/>
    <property type="molecule type" value="Genomic_DNA"/>
</dbReference>
<evidence type="ECO:0000313" key="2">
    <source>
        <dbReference type="EMBL" id="PWB88364.1"/>
    </source>
</evidence>
<dbReference type="PANTHER" id="PTHR43581:SF2">
    <property type="entry name" value="EXCINUCLEASE ATPASE SUBUNIT"/>
    <property type="match status" value="1"/>
</dbReference>
<dbReference type="InterPro" id="IPR027417">
    <property type="entry name" value="P-loop_NTPase"/>
</dbReference>
<organism evidence="2 3">
    <name type="scientific">Methanobrevibacter thaueri</name>
    <dbReference type="NCBI Taxonomy" id="190975"/>
    <lineage>
        <taxon>Archaea</taxon>
        <taxon>Methanobacteriati</taxon>
        <taxon>Methanobacteriota</taxon>
        <taxon>Methanomada group</taxon>
        <taxon>Methanobacteria</taxon>
        <taxon>Methanobacteriales</taxon>
        <taxon>Methanobacteriaceae</taxon>
        <taxon>Methanobrevibacter</taxon>
    </lineage>
</organism>
<evidence type="ECO:0000259" key="1">
    <source>
        <dbReference type="Pfam" id="PF13304"/>
    </source>
</evidence>
<keyword evidence="3" id="KW-1185">Reference proteome</keyword>
<gene>
    <name evidence="2" type="ORF">MBBTH_00950</name>
</gene>
<dbReference type="SUPFAM" id="SSF52540">
    <property type="entry name" value="P-loop containing nucleoside triphosphate hydrolases"/>
    <property type="match status" value="1"/>
</dbReference>
<dbReference type="PANTHER" id="PTHR43581">
    <property type="entry name" value="ATP/GTP PHOSPHATASE"/>
    <property type="match status" value="1"/>
</dbReference>
<dbReference type="Pfam" id="PF13304">
    <property type="entry name" value="AAA_21"/>
    <property type="match status" value="1"/>
</dbReference>
<dbReference type="InterPro" id="IPR003959">
    <property type="entry name" value="ATPase_AAA_core"/>
</dbReference>
<feature type="domain" description="ATPase AAA-type core" evidence="1">
    <location>
        <begin position="139"/>
        <end position="205"/>
    </location>
</feature>
<dbReference type="RefSeq" id="WP_116591090.1">
    <property type="nucleotide sequence ID" value="NZ_MZGS01000006.1"/>
</dbReference>
<evidence type="ECO:0000313" key="3">
    <source>
        <dbReference type="Proteomes" id="UP000251717"/>
    </source>
</evidence>
<proteinExistence type="predicted"/>
<dbReference type="OrthoDB" id="25344at2157"/>
<sequence>MDLEINDFRQINNAKINIKRINVVGGVNSSGKSTVSKILYCYLKSEINDESIDYLLDSEELSDLNDSNIKFETDFIPSDIFYIDNISVFDLKDLEILRLDHIVHIKEALEEDILNNDSVILSKIQNIIKSDCLMSQENSSGIKEIGIIQLLLQNNKLKEDAFLIIDEPESSLHPEWEIKYAEVLVLLAKELNIHIYLNSHSPMFIEAISLYSQYYDLLNETNFYLTEKQSNGKYNFKKINPKNMGEVYENLTRPYDELDKLKAKILFKE</sequence>
<comment type="caution">
    <text evidence="2">The sequence shown here is derived from an EMBL/GenBank/DDBJ whole genome shotgun (WGS) entry which is preliminary data.</text>
</comment>
<dbReference type="GO" id="GO:0016887">
    <property type="term" value="F:ATP hydrolysis activity"/>
    <property type="evidence" value="ECO:0007669"/>
    <property type="project" value="InterPro"/>
</dbReference>
<dbReference type="Proteomes" id="UP000251717">
    <property type="component" value="Unassembled WGS sequence"/>
</dbReference>
<dbReference type="GO" id="GO:0005524">
    <property type="term" value="F:ATP binding"/>
    <property type="evidence" value="ECO:0007669"/>
    <property type="project" value="InterPro"/>
</dbReference>
<protein>
    <recommendedName>
        <fullName evidence="1">ATPase AAA-type core domain-containing protein</fullName>
    </recommendedName>
</protein>